<dbReference type="InterPro" id="IPR006660">
    <property type="entry name" value="Arsenate_reductase-like"/>
</dbReference>
<evidence type="ECO:0000256" key="2">
    <source>
        <dbReference type="ARBA" id="ARBA00007787"/>
    </source>
</evidence>
<dbReference type="Gene3D" id="3.40.30.10">
    <property type="entry name" value="Glutaredoxin"/>
    <property type="match status" value="1"/>
</dbReference>
<protein>
    <submittedName>
        <fullName evidence="5">GrxA family glutaredoxin</fullName>
    </submittedName>
</protein>
<dbReference type="EMBL" id="SDCJ01000016">
    <property type="protein sequence ID" value="TCX36561.1"/>
    <property type="molecule type" value="Genomic_DNA"/>
</dbReference>
<dbReference type="PROSITE" id="PS51353">
    <property type="entry name" value="ARSC"/>
    <property type="match status" value="1"/>
</dbReference>
<dbReference type="GO" id="GO:0005737">
    <property type="term" value="C:cytoplasm"/>
    <property type="evidence" value="ECO:0007669"/>
    <property type="project" value="TreeGrafter"/>
</dbReference>
<dbReference type="SUPFAM" id="SSF52833">
    <property type="entry name" value="Thioredoxin-like"/>
    <property type="match status" value="1"/>
</dbReference>
<dbReference type="GO" id="GO:0034599">
    <property type="term" value="P:cellular response to oxidative stress"/>
    <property type="evidence" value="ECO:0007669"/>
    <property type="project" value="TreeGrafter"/>
</dbReference>
<evidence type="ECO:0000313" key="5">
    <source>
        <dbReference type="EMBL" id="TCX36561.1"/>
    </source>
</evidence>
<dbReference type="CDD" id="cd02066">
    <property type="entry name" value="GRX_family"/>
    <property type="match status" value="1"/>
</dbReference>
<dbReference type="NCBIfam" id="NF008401">
    <property type="entry name" value="PRK11200.1"/>
    <property type="match status" value="1"/>
</dbReference>
<dbReference type="GO" id="GO:0015038">
    <property type="term" value="F:glutathione disulfide oxidoreductase activity"/>
    <property type="evidence" value="ECO:0007669"/>
    <property type="project" value="TreeGrafter"/>
</dbReference>
<feature type="domain" description="Glutaredoxin" evidence="4">
    <location>
        <begin position="3"/>
        <end position="67"/>
    </location>
</feature>
<comment type="caution">
    <text evidence="5">The sequence shown here is derived from an EMBL/GenBank/DDBJ whole genome shotgun (WGS) entry which is preliminary data.</text>
</comment>
<evidence type="ECO:0000259" key="4">
    <source>
        <dbReference type="Pfam" id="PF00462"/>
    </source>
</evidence>
<gene>
    <name evidence="5" type="ORF">ETE75_20040</name>
</gene>
<comment type="similarity">
    <text evidence="2">Belongs to the glutaredoxin family.</text>
</comment>
<comment type="similarity">
    <text evidence="1 3">Belongs to the ArsC family.</text>
</comment>
<proteinExistence type="inferred from homology"/>
<evidence type="ECO:0000256" key="3">
    <source>
        <dbReference type="PROSITE-ProRule" id="PRU01282"/>
    </source>
</evidence>
<name>A0A483IS34_KLEPN</name>
<organism evidence="5">
    <name type="scientific">Klebsiella pneumoniae</name>
    <dbReference type="NCBI Taxonomy" id="573"/>
    <lineage>
        <taxon>Bacteria</taxon>
        <taxon>Pseudomonadati</taxon>
        <taxon>Pseudomonadota</taxon>
        <taxon>Gammaproteobacteria</taxon>
        <taxon>Enterobacterales</taxon>
        <taxon>Enterobacteriaceae</taxon>
        <taxon>Klebsiella/Raoultella group</taxon>
        <taxon>Klebsiella</taxon>
        <taxon>Klebsiella pneumoniae complex</taxon>
    </lineage>
</organism>
<dbReference type="PANTHER" id="PTHR45694:SF18">
    <property type="entry name" value="GLUTAREDOXIN-1-RELATED"/>
    <property type="match status" value="1"/>
</dbReference>
<dbReference type="InterPro" id="IPR014025">
    <property type="entry name" value="Glutaredoxin_subgr"/>
</dbReference>
<dbReference type="PROSITE" id="PS51354">
    <property type="entry name" value="GLUTAREDOXIN_2"/>
    <property type="match status" value="1"/>
</dbReference>
<dbReference type="PANTHER" id="PTHR45694">
    <property type="entry name" value="GLUTAREDOXIN 2"/>
    <property type="match status" value="1"/>
</dbReference>
<dbReference type="AlphaFoldDB" id="A0A483IS34"/>
<sequence length="81" mass="8796">MKITIYGKDSCSYCKRAVELAKQLKSQGHGDYEYIDIVEAGIDAAALGELVGKQVRTVPQIFVEGEPIGGYTELAIFASIQ</sequence>
<dbReference type="InterPro" id="IPR036249">
    <property type="entry name" value="Thioredoxin-like_sf"/>
</dbReference>
<accession>A0A483IS34</accession>
<dbReference type="Pfam" id="PF00462">
    <property type="entry name" value="Glutaredoxin"/>
    <property type="match status" value="1"/>
</dbReference>
<dbReference type="InterPro" id="IPR002109">
    <property type="entry name" value="Glutaredoxin"/>
</dbReference>
<reference evidence="5" key="1">
    <citation type="submission" date="2019-01" db="EMBL/GenBank/DDBJ databases">
        <authorList>
            <person name="Lista F."/>
            <person name="Anselmo A."/>
        </authorList>
    </citation>
    <scope>NUCLEOTIDE SEQUENCE</scope>
    <source>
        <strain evidence="5">13S</strain>
    </source>
</reference>
<dbReference type="PRINTS" id="PR00160">
    <property type="entry name" value="GLUTAREDOXIN"/>
</dbReference>
<evidence type="ECO:0000256" key="1">
    <source>
        <dbReference type="ARBA" id="ARBA00007198"/>
    </source>
</evidence>
<dbReference type="RefSeq" id="WP_048255561.1">
    <property type="nucleotide sequence ID" value="NZ_CABGYJ010000014.1"/>
</dbReference>